<protein>
    <submittedName>
        <fullName evidence="1">Uncharacterized protein</fullName>
    </submittedName>
</protein>
<accession>A0AAQ3PHM4</accession>
<keyword evidence="2" id="KW-1185">Reference proteome</keyword>
<dbReference type="EMBL" id="CP144700">
    <property type="protein sequence ID" value="WVZ26167.1"/>
    <property type="molecule type" value="Genomic_DNA"/>
</dbReference>
<proteinExistence type="predicted"/>
<name>A0AAQ3PHM4_VIGMU</name>
<gene>
    <name evidence="1" type="ORF">V8G54_004711</name>
</gene>
<dbReference type="AlphaFoldDB" id="A0AAQ3PHM4"/>
<dbReference type="Proteomes" id="UP001374535">
    <property type="component" value="Chromosome 1"/>
</dbReference>
<evidence type="ECO:0000313" key="1">
    <source>
        <dbReference type="EMBL" id="WVZ26167.1"/>
    </source>
</evidence>
<sequence>MATIDQARDVNITTITPFSPSYDCLSIPSNDFFLIFVQLSRFLPLTSAQSIMYPSVSFSTVNFEFTLEAVWYVNSEPFLQWTAEKLNIPVCQHSIGCFDKVS</sequence>
<evidence type="ECO:0000313" key="2">
    <source>
        <dbReference type="Proteomes" id="UP001374535"/>
    </source>
</evidence>
<organism evidence="1 2">
    <name type="scientific">Vigna mungo</name>
    <name type="common">Black gram</name>
    <name type="synonym">Phaseolus mungo</name>
    <dbReference type="NCBI Taxonomy" id="3915"/>
    <lineage>
        <taxon>Eukaryota</taxon>
        <taxon>Viridiplantae</taxon>
        <taxon>Streptophyta</taxon>
        <taxon>Embryophyta</taxon>
        <taxon>Tracheophyta</taxon>
        <taxon>Spermatophyta</taxon>
        <taxon>Magnoliopsida</taxon>
        <taxon>eudicotyledons</taxon>
        <taxon>Gunneridae</taxon>
        <taxon>Pentapetalae</taxon>
        <taxon>rosids</taxon>
        <taxon>fabids</taxon>
        <taxon>Fabales</taxon>
        <taxon>Fabaceae</taxon>
        <taxon>Papilionoideae</taxon>
        <taxon>50 kb inversion clade</taxon>
        <taxon>NPAAA clade</taxon>
        <taxon>indigoferoid/millettioid clade</taxon>
        <taxon>Phaseoleae</taxon>
        <taxon>Vigna</taxon>
    </lineage>
</organism>
<reference evidence="1 2" key="1">
    <citation type="journal article" date="2023" name="Life. Sci Alliance">
        <title>Evolutionary insights into 3D genome organization and epigenetic landscape of Vigna mungo.</title>
        <authorList>
            <person name="Junaid A."/>
            <person name="Singh B."/>
            <person name="Bhatia S."/>
        </authorList>
    </citation>
    <scope>NUCLEOTIDE SEQUENCE [LARGE SCALE GENOMIC DNA]</scope>
    <source>
        <strain evidence="1">Urdbean</strain>
    </source>
</reference>